<dbReference type="AlphaFoldDB" id="A0A937XFE4"/>
<sequence length="305" mass="33033">MSKVFAETSTPPVAGKAVCCVIGPVGDPGTPVRLRADLVFERIFSPAADHCGFSAWRADRSVLPGRIPDEVLHHLYDDPVVIADLTGNNGSVAYELAVRDFYGKPTVAVIDEGQRIPFYQSQVRVIRISHLTEEAIERSVASVSASIGDAVRAAVVADSPFAEAVRLRDTRLSGAEAKGVYLYCVDLDLHRQIRDFLAGHGVAIVARDERQGRLGGTPALMREICCQAAAAVVVMRRDARGQPLSDTDYVLGAAQAAFGMDRVIAMLEVGAGWQGHLAGYWHGFRRDPLDLSSLRLRLLEMGLVK</sequence>
<dbReference type="Proteomes" id="UP000779900">
    <property type="component" value="Unassembled WGS sequence"/>
</dbReference>
<evidence type="ECO:0000313" key="1">
    <source>
        <dbReference type="EMBL" id="MBM3330429.1"/>
    </source>
</evidence>
<accession>A0A937XFE4</accession>
<comment type="caution">
    <text evidence="1">The sequence shown here is derived from an EMBL/GenBank/DDBJ whole genome shotgun (WGS) entry which is preliminary data.</text>
</comment>
<protein>
    <submittedName>
        <fullName evidence="1">Uncharacterized protein</fullName>
    </submittedName>
</protein>
<evidence type="ECO:0000313" key="2">
    <source>
        <dbReference type="Proteomes" id="UP000779900"/>
    </source>
</evidence>
<name>A0A937XFE4_UNCW3</name>
<proteinExistence type="predicted"/>
<organism evidence="1 2">
    <name type="scientific">candidate division WOR-3 bacterium</name>
    <dbReference type="NCBI Taxonomy" id="2052148"/>
    <lineage>
        <taxon>Bacteria</taxon>
        <taxon>Bacteria division WOR-3</taxon>
    </lineage>
</organism>
<dbReference type="EMBL" id="VGIR01000003">
    <property type="protein sequence ID" value="MBM3330429.1"/>
    <property type="molecule type" value="Genomic_DNA"/>
</dbReference>
<gene>
    <name evidence="1" type="ORF">FJY68_01100</name>
</gene>
<reference evidence="1" key="1">
    <citation type="submission" date="2019-03" db="EMBL/GenBank/DDBJ databases">
        <title>Lake Tanganyika Metagenome-Assembled Genomes (MAGs).</title>
        <authorList>
            <person name="Tran P."/>
        </authorList>
    </citation>
    <scope>NUCLEOTIDE SEQUENCE</scope>
    <source>
        <strain evidence="1">K_DeepCast_150m_m2_040</strain>
    </source>
</reference>